<evidence type="ECO:0000256" key="1">
    <source>
        <dbReference type="SAM" id="MobiDB-lite"/>
    </source>
</evidence>
<dbReference type="EMBL" id="BMMH01000008">
    <property type="protein sequence ID" value="GGL21736.1"/>
    <property type="molecule type" value="Genomic_DNA"/>
</dbReference>
<feature type="region of interest" description="Disordered" evidence="1">
    <location>
        <begin position="41"/>
        <end position="81"/>
    </location>
</feature>
<evidence type="ECO:0000313" key="3">
    <source>
        <dbReference type="Proteomes" id="UP000638263"/>
    </source>
</evidence>
<organism evidence="2 3">
    <name type="scientific">Nocardia jinanensis</name>
    <dbReference type="NCBI Taxonomy" id="382504"/>
    <lineage>
        <taxon>Bacteria</taxon>
        <taxon>Bacillati</taxon>
        <taxon>Actinomycetota</taxon>
        <taxon>Actinomycetes</taxon>
        <taxon>Mycobacteriales</taxon>
        <taxon>Nocardiaceae</taxon>
        <taxon>Nocardia</taxon>
    </lineage>
</organism>
<comment type="caution">
    <text evidence="2">The sequence shown here is derived from an EMBL/GenBank/DDBJ whole genome shotgun (WGS) entry which is preliminary data.</text>
</comment>
<accession>A0A917VV62</accession>
<dbReference type="AlphaFoldDB" id="A0A917VV62"/>
<feature type="compositionally biased region" description="Basic and acidic residues" evidence="1">
    <location>
        <begin position="72"/>
        <end position="81"/>
    </location>
</feature>
<name>A0A917VV62_9NOCA</name>
<feature type="compositionally biased region" description="Polar residues" evidence="1">
    <location>
        <begin position="60"/>
        <end position="71"/>
    </location>
</feature>
<reference evidence="2" key="2">
    <citation type="submission" date="2020-09" db="EMBL/GenBank/DDBJ databases">
        <authorList>
            <person name="Sun Q."/>
            <person name="Zhou Y."/>
        </authorList>
    </citation>
    <scope>NUCLEOTIDE SEQUENCE</scope>
    <source>
        <strain evidence="2">CGMCC 4.3508</strain>
    </source>
</reference>
<protein>
    <submittedName>
        <fullName evidence="2">Uncharacterized protein</fullName>
    </submittedName>
</protein>
<dbReference type="Proteomes" id="UP000638263">
    <property type="component" value="Unassembled WGS sequence"/>
</dbReference>
<evidence type="ECO:0000313" key="2">
    <source>
        <dbReference type="EMBL" id="GGL21736.1"/>
    </source>
</evidence>
<proteinExistence type="predicted"/>
<reference evidence="2" key="1">
    <citation type="journal article" date="2014" name="Int. J. Syst. Evol. Microbiol.">
        <title>Complete genome sequence of Corynebacterium casei LMG S-19264T (=DSM 44701T), isolated from a smear-ripened cheese.</title>
        <authorList>
            <consortium name="US DOE Joint Genome Institute (JGI-PGF)"/>
            <person name="Walter F."/>
            <person name="Albersmeier A."/>
            <person name="Kalinowski J."/>
            <person name="Ruckert C."/>
        </authorList>
    </citation>
    <scope>NUCLEOTIDE SEQUENCE</scope>
    <source>
        <strain evidence="2">CGMCC 4.3508</strain>
    </source>
</reference>
<gene>
    <name evidence="2" type="ORF">GCM10011588_40770</name>
</gene>
<keyword evidence="3" id="KW-1185">Reference proteome</keyword>
<sequence>MVTQATKRGPRTSTGLSTVVVVDMKETPALELFGGFGRFSGGMKSLARKNRGRRQENETRPLSGTGSNNHRGGTDRLCGDG</sequence>